<keyword evidence="1 2" id="KW-0238">DNA-binding</keyword>
<evidence type="ECO:0000313" key="4">
    <source>
        <dbReference type="EMBL" id="MDJ1649463.1"/>
    </source>
</evidence>
<dbReference type="Gene3D" id="1.10.357.10">
    <property type="entry name" value="Tetracycline Repressor, domain 2"/>
    <property type="match status" value="1"/>
</dbReference>
<dbReference type="Pfam" id="PF14278">
    <property type="entry name" value="TetR_C_8"/>
    <property type="match status" value="1"/>
</dbReference>
<gene>
    <name evidence="4" type="ORF">QNJ86_01475</name>
</gene>
<dbReference type="PANTHER" id="PTHR43479:SF11">
    <property type="entry name" value="ACREF_ENVCD OPERON REPRESSOR-RELATED"/>
    <property type="match status" value="1"/>
</dbReference>
<dbReference type="EMBL" id="JASJEU010000003">
    <property type="protein sequence ID" value="MDJ1649463.1"/>
    <property type="molecule type" value="Genomic_DNA"/>
</dbReference>
<dbReference type="InterPro" id="IPR039532">
    <property type="entry name" value="TetR_C_Firmicutes"/>
</dbReference>
<dbReference type="Proteomes" id="UP001232750">
    <property type="component" value="Unassembled WGS sequence"/>
</dbReference>
<dbReference type="PANTHER" id="PTHR43479">
    <property type="entry name" value="ACREF/ENVCD OPERON REPRESSOR-RELATED"/>
    <property type="match status" value="1"/>
</dbReference>
<accession>A0ABT7DIW2</accession>
<evidence type="ECO:0000313" key="5">
    <source>
        <dbReference type="Proteomes" id="UP001232750"/>
    </source>
</evidence>
<evidence type="ECO:0000256" key="2">
    <source>
        <dbReference type="PROSITE-ProRule" id="PRU00335"/>
    </source>
</evidence>
<reference evidence="4 5" key="1">
    <citation type="submission" date="2023-05" db="EMBL/GenBank/DDBJ databases">
        <title>Gordonibacter KGMB12511T sp. nov., isolated from faeces of healthy Korean.</title>
        <authorList>
            <person name="Kim H.S."/>
            <person name="Kim J.-S."/>
            <person name="Suh M.K."/>
            <person name="Eom M.K."/>
            <person name="Do H.E."/>
            <person name="Lee J.-S."/>
        </authorList>
    </citation>
    <scope>NUCLEOTIDE SEQUENCE [LARGE SCALE GENOMIC DNA]</scope>
    <source>
        <strain evidence="4 5">KGMB12511</strain>
    </source>
</reference>
<comment type="caution">
    <text evidence="4">The sequence shown here is derived from an EMBL/GenBank/DDBJ whole genome shotgun (WGS) entry which is preliminary data.</text>
</comment>
<dbReference type="Pfam" id="PF00440">
    <property type="entry name" value="TetR_N"/>
    <property type="match status" value="1"/>
</dbReference>
<dbReference type="InterPro" id="IPR001647">
    <property type="entry name" value="HTH_TetR"/>
</dbReference>
<dbReference type="SUPFAM" id="SSF46689">
    <property type="entry name" value="Homeodomain-like"/>
    <property type="match status" value="1"/>
</dbReference>
<feature type="domain" description="HTH tetR-type" evidence="3">
    <location>
        <begin position="9"/>
        <end position="69"/>
    </location>
</feature>
<sequence>MDRRKVANQQVKDRLLDALLELAQEKDLSQVKVTELVARSGVARASFYRNFTSVEDIVDYGIQRMARLYHEGMPADAAPRSREAVLYQFRFYREHAPIVLAFHRAHAATTLLDVLTECKIAEAGDMPARSIKRYELYYFAGAFYNMLVCWLESGMQETPEAMADEFLRIAAGSTSRESALRPPNALPRVQLYAKRSPACAPGVTEYTSSTWMKHTPLLV</sequence>
<dbReference type="InterPro" id="IPR009057">
    <property type="entry name" value="Homeodomain-like_sf"/>
</dbReference>
<dbReference type="RefSeq" id="WP_283830794.1">
    <property type="nucleotide sequence ID" value="NZ_JASJEU010000003.1"/>
</dbReference>
<protein>
    <submittedName>
        <fullName evidence="4">TetR/AcrR family transcriptional regulator</fullName>
    </submittedName>
</protein>
<organism evidence="4 5">
    <name type="scientific">Gordonibacter faecis</name>
    <dbReference type="NCBI Taxonomy" id="3047475"/>
    <lineage>
        <taxon>Bacteria</taxon>
        <taxon>Bacillati</taxon>
        <taxon>Actinomycetota</taxon>
        <taxon>Coriobacteriia</taxon>
        <taxon>Eggerthellales</taxon>
        <taxon>Eggerthellaceae</taxon>
        <taxon>Gordonibacter</taxon>
    </lineage>
</organism>
<feature type="DNA-binding region" description="H-T-H motif" evidence="2">
    <location>
        <begin position="32"/>
        <end position="51"/>
    </location>
</feature>
<proteinExistence type="predicted"/>
<evidence type="ECO:0000259" key="3">
    <source>
        <dbReference type="PROSITE" id="PS50977"/>
    </source>
</evidence>
<name>A0ABT7DIW2_9ACTN</name>
<dbReference type="PROSITE" id="PS50977">
    <property type="entry name" value="HTH_TETR_2"/>
    <property type="match status" value="1"/>
</dbReference>
<dbReference type="InterPro" id="IPR050624">
    <property type="entry name" value="HTH-type_Tx_Regulator"/>
</dbReference>
<evidence type="ECO:0000256" key="1">
    <source>
        <dbReference type="ARBA" id="ARBA00023125"/>
    </source>
</evidence>
<keyword evidence="5" id="KW-1185">Reference proteome</keyword>